<sequence length="151" mass="18121">MSKSLALPRVIPTQDSAWSSFRLFSKNLHEDLLSEYHSLDEFFDGSLKSVTFWFFQKRGVFMSQSRSRKWSREVLNDYVLLPAALDYTLRFHQAQLETQTWSYIWVDWTCLPQHPQSPPEKTYFHYGLRTMLYIIRNTGFAYFYPPFEPRL</sequence>
<evidence type="ECO:0000313" key="2">
    <source>
        <dbReference type="Proteomes" id="UP000054337"/>
    </source>
</evidence>
<keyword evidence="2" id="KW-1185">Reference proteome</keyword>
<evidence type="ECO:0008006" key="3">
    <source>
        <dbReference type="Google" id="ProtNLM"/>
    </source>
</evidence>
<reference evidence="1 2" key="1">
    <citation type="journal article" date="2013" name="PLoS Genet.">
        <title>Comparative genome structure, secondary metabolite, and effector coding capacity across Cochliobolus pathogens.</title>
        <authorList>
            <person name="Condon B.J."/>
            <person name="Leng Y."/>
            <person name="Wu D."/>
            <person name="Bushley K.E."/>
            <person name="Ohm R.A."/>
            <person name="Otillar R."/>
            <person name="Martin J."/>
            <person name="Schackwitz W."/>
            <person name="Grimwood J."/>
            <person name="MohdZainudin N."/>
            <person name="Xue C."/>
            <person name="Wang R."/>
            <person name="Manning V.A."/>
            <person name="Dhillon B."/>
            <person name="Tu Z.J."/>
            <person name="Steffenson B.J."/>
            <person name="Salamov A."/>
            <person name="Sun H."/>
            <person name="Lowry S."/>
            <person name="LaButti K."/>
            <person name="Han J."/>
            <person name="Copeland A."/>
            <person name="Lindquist E."/>
            <person name="Barry K."/>
            <person name="Schmutz J."/>
            <person name="Baker S.E."/>
            <person name="Ciuffetti L.M."/>
            <person name="Grigoriev I.V."/>
            <person name="Zhong S."/>
            <person name="Turgeon B.G."/>
        </authorList>
    </citation>
    <scope>NUCLEOTIDE SEQUENCE [LARGE SCALE GENOMIC DNA]</scope>
    <source>
        <strain evidence="1 2">FI3</strain>
    </source>
</reference>
<dbReference type="GeneID" id="26257224"/>
<accession>W7E4W9</accession>
<gene>
    <name evidence="1" type="ORF">COCVIDRAFT_41985</name>
</gene>
<organism evidence="1 2">
    <name type="scientific">Bipolaris victoriae (strain FI3)</name>
    <name type="common">Victoria blight of oats agent</name>
    <name type="synonym">Cochliobolus victoriae</name>
    <dbReference type="NCBI Taxonomy" id="930091"/>
    <lineage>
        <taxon>Eukaryota</taxon>
        <taxon>Fungi</taxon>
        <taxon>Dikarya</taxon>
        <taxon>Ascomycota</taxon>
        <taxon>Pezizomycotina</taxon>
        <taxon>Dothideomycetes</taxon>
        <taxon>Pleosporomycetidae</taxon>
        <taxon>Pleosporales</taxon>
        <taxon>Pleosporineae</taxon>
        <taxon>Pleosporaceae</taxon>
        <taxon>Bipolaris</taxon>
    </lineage>
</organism>
<evidence type="ECO:0000313" key="1">
    <source>
        <dbReference type="EMBL" id="EUN22199.1"/>
    </source>
</evidence>
<dbReference type="OrthoDB" id="2345911at2759"/>
<dbReference type="AlphaFoldDB" id="W7E4W9"/>
<name>W7E4W9_BIPV3</name>
<dbReference type="EMBL" id="KI968819">
    <property type="protein sequence ID" value="EUN22199.1"/>
    <property type="molecule type" value="Genomic_DNA"/>
</dbReference>
<dbReference type="RefSeq" id="XP_014551774.1">
    <property type="nucleotide sequence ID" value="XM_014696288.1"/>
</dbReference>
<dbReference type="HOGENOM" id="CLU_1731132_0_0_1"/>
<protein>
    <recommendedName>
        <fullName evidence="3">Heterokaryon incompatibility domain-containing protein</fullName>
    </recommendedName>
</protein>
<dbReference type="Proteomes" id="UP000054337">
    <property type="component" value="Unassembled WGS sequence"/>
</dbReference>
<proteinExistence type="predicted"/>